<dbReference type="Gene3D" id="3.10.350.10">
    <property type="entry name" value="LysM domain"/>
    <property type="match status" value="1"/>
</dbReference>
<gene>
    <name evidence="3" type="ORF">DP114_31435</name>
</gene>
<keyword evidence="1" id="KW-0175">Coiled coil</keyword>
<dbReference type="SUPFAM" id="SSF54106">
    <property type="entry name" value="LysM domain"/>
    <property type="match status" value="1"/>
</dbReference>
<dbReference type="CDD" id="cd12797">
    <property type="entry name" value="M23_peptidase"/>
    <property type="match status" value="1"/>
</dbReference>
<keyword evidence="4" id="KW-1185">Reference proteome</keyword>
<evidence type="ECO:0000256" key="1">
    <source>
        <dbReference type="SAM" id="Coils"/>
    </source>
</evidence>
<dbReference type="Pfam" id="PF01551">
    <property type="entry name" value="Peptidase_M23"/>
    <property type="match status" value="1"/>
</dbReference>
<dbReference type="InterPro" id="IPR050570">
    <property type="entry name" value="Cell_wall_metabolism_enzyme"/>
</dbReference>
<dbReference type="Pfam" id="PF01476">
    <property type="entry name" value="LysM"/>
    <property type="match status" value="1"/>
</dbReference>
<feature type="coiled-coil region" evidence="1">
    <location>
        <begin position="209"/>
        <end position="240"/>
    </location>
</feature>
<dbReference type="KEGG" id="bsen:DP114_31435"/>
<dbReference type="PANTHER" id="PTHR21666">
    <property type="entry name" value="PEPTIDASE-RELATED"/>
    <property type="match status" value="1"/>
</dbReference>
<protein>
    <submittedName>
        <fullName evidence="3">Peptidase M23</fullName>
    </submittedName>
</protein>
<dbReference type="SUPFAM" id="SSF51261">
    <property type="entry name" value="Duplicated hybrid motif"/>
    <property type="match status" value="1"/>
</dbReference>
<sequence length="756" mass="80271">MKRALKKKARTELENTPADDVPVEPIDAVNPKVNQCQVPTTAVMIGLAISMGATSFLVTRQSDQAAAAEALGNQYTASTIPVYNNLEAKFASTNKLDSQAISSVSLPESPTVVEPTAISQLTEQKAKWQVGTSKTSVQSSASVGVANSLTTAQAQQTTAWEKNNFQQSRKLGAQTLSNADGIINLQTVSSQSAQPETVEARNTEELEVNAQLKAQQEFARNQLQEESDRLRKSLTQWHSEQTKDLSQQASTSLVQPMTVAGKMSQTSTITGTSQLNTTSDVSRARLMSNLNQQSEVQVLAIPASTVATPVAVTQTATAVYEVKPGDTIGDIANDYGISVLELIKANNLNNPHQLKISQKLSIPVAQNPTTAQPSVATKLSGVGASGTSNISQTSAKALIANNSSVTVPTSVVGNSQFQSYVQSTTNLAENTITNSQSSDSITYYGVGGDAPLPRVVTEAQLAQVPTSTKTKQVKNNQRLRSLQLEIERLREKYRSQEAGNTVVSDPNEANDAPVTVPGTSQNDGAVPISVPRPNNSAVQIPVSEQNKAGIAIPVPRPMAPNYGSRPGNPALLPNQAIVRPSTGVDASRALGSMQGKTVYPQLPPLAAVDRYLPRAIDENTPGPSTSTTAYMWPAKGTLTSGYGWRWGRMHKGIDIANSVGTPIYASADGVVQKAGWNSGGYGNVVDIVHLDGSMTRYGHNSKILVQAGQQVHQGQTIALMGSTGFSTGPHSHFEIHPTGKDAVNPIAFLPRQQARL</sequence>
<proteinExistence type="predicted"/>
<accession>A0A856MN13</accession>
<dbReference type="PROSITE" id="PS51782">
    <property type="entry name" value="LYSM"/>
    <property type="match status" value="1"/>
</dbReference>
<dbReference type="PANTHER" id="PTHR21666:SF270">
    <property type="entry name" value="MUREIN HYDROLASE ACTIVATOR ENVC"/>
    <property type="match status" value="1"/>
</dbReference>
<dbReference type="RefSeq" id="WP_171977962.1">
    <property type="nucleotide sequence ID" value="NZ_CAWOXK010000001.1"/>
</dbReference>
<evidence type="ECO:0000259" key="2">
    <source>
        <dbReference type="PROSITE" id="PS51782"/>
    </source>
</evidence>
<dbReference type="EMBL" id="CP030118">
    <property type="protein sequence ID" value="QDL11809.1"/>
    <property type="molecule type" value="Genomic_DNA"/>
</dbReference>
<name>A0A856MN13_9CYAN</name>
<dbReference type="InterPro" id="IPR011055">
    <property type="entry name" value="Dup_hybrid_motif"/>
</dbReference>
<dbReference type="Gene3D" id="2.70.70.10">
    <property type="entry name" value="Glucose Permease (Domain IIA)"/>
    <property type="match status" value="1"/>
</dbReference>
<dbReference type="GO" id="GO:0004222">
    <property type="term" value="F:metalloendopeptidase activity"/>
    <property type="evidence" value="ECO:0007669"/>
    <property type="project" value="TreeGrafter"/>
</dbReference>
<dbReference type="InterPro" id="IPR036779">
    <property type="entry name" value="LysM_dom_sf"/>
</dbReference>
<dbReference type="SMART" id="SM00257">
    <property type="entry name" value="LysM"/>
    <property type="match status" value="1"/>
</dbReference>
<evidence type="ECO:0000313" key="4">
    <source>
        <dbReference type="Proteomes" id="UP000503129"/>
    </source>
</evidence>
<feature type="coiled-coil region" evidence="1">
    <location>
        <begin position="472"/>
        <end position="499"/>
    </location>
</feature>
<feature type="domain" description="LysM" evidence="2">
    <location>
        <begin position="318"/>
        <end position="362"/>
    </location>
</feature>
<evidence type="ECO:0000313" key="3">
    <source>
        <dbReference type="EMBL" id="QDL11809.1"/>
    </source>
</evidence>
<reference evidence="3 4" key="1">
    <citation type="submission" date="2018-06" db="EMBL/GenBank/DDBJ databases">
        <title>Comparative genomics of Brasilonema spp. strains.</title>
        <authorList>
            <person name="Alvarenga D.O."/>
            <person name="Fiore M.F."/>
            <person name="Varani A.M."/>
        </authorList>
    </citation>
    <scope>NUCLEOTIDE SEQUENCE [LARGE SCALE GENOMIC DNA]</scope>
    <source>
        <strain evidence="3 4">CENA114</strain>
    </source>
</reference>
<dbReference type="Proteomes" id="UP000503129">
    <property type="component" value="Chromosome"/>
</dbReference>
<organism evidence="3 4">
    <name type="scientific">Brasilonema sennae CENA114</name>
    <dbReference type="NCBI Taxonomy" id="415709"/>
    <lineage>
        <taxon>Bacteria</taxon>
        <taxon>Bacillati</taxon>
        <taxon>Cyanobacteriota</taxon>
        <taxon>Cyanophyceae</taxon>
        <taxon>Nostocales</taxon>
        <taxon>Scytonemataceae</taxon>
        <taxon>Brasilonema</taxon>
        <taxon>Bromeliae group (in: Brasilonema)</taxon>
    </lineage>
</organism>
<dbReference type="InterPro" id="IPR018392">
    <property type="entry name" value="LysM"/>
</dbReference>
<dbReference type="InterPro" id="IPR016047">
    <property type="entry name" value="M23ase_b-sheet_dom"/>
</dbReference>
<dbReference type="CDD" id="cd00118">
    <property type="entry name" value="LysM"/>
    <property type="match status" value="1"/>
</dbReference>
<dbReference type="AlphaFoldDB" id="A0A856MN13"/>